<name>A0A2U3Q6T1_9BRAD</name>
<proteinExistence type="predicted"/>
<dbReference type="EMBL" id="LS398110">
    <property type="protein sequence ID" value="SPP97114.1"/>
    <property type="molecule type" value="Genomic_DNA"/>
</dbReference>
<evidence type="ECO:0000313" key="2">
    <source>
        <dbReference type="Proteomes" id="UP000246085"/>
    </source>
</evidence>
<dbReference type="AlphaFoldDB" id="A0A2U3Q6T1"/>
<reference evidence="1 2" key="1">
    <citation type="submission" date="2018-03" db="EMBL/GenBank/DDBJ databases">
        <authorList>
            <person name="Gully D."/>
        </authorList>
    </citation>
    <scope>NUCLEOTIDE SEQUENCE [LARGE SCALE GENOMIC DNA]</scope>
    <source>
        <strain evidence="1">ORS3257</strain>
    </source>
</reference>
<protein>
    <submittedName>
        <fullName evidence="1">Transposase</fullName>
    </submittedName>
</protein>
<sequence>MEGQIRRHGLSEAKRLRALEDENAKLKKLLAEQMLDAAALRELLSKKW</sequence>
<dbReference type="Proteomes" id="UP000246085">
    <property type="component" value="Chromosome BRAD3257"/>
</dbReference>
<gene>
    <name evidence="1" type="ORF">BRAD3257_6207</name>
</gene>
<accession>A0A2U3Q6T1</accession>
<organism evidence="1 2">
    <name type="scientific">Bradyrhizobium vignae</name>
    <dbReference type="NCBI Taxonomy" id="1549949"/>
    <lineage>
        <taxon>Bacteria</taxon>
        <taxon>Pseudomonadati</taxon>
        <taxon>Pseudomonadota</taxon>
        <taxon>Alphaproteobacteria</taxon>
        <taxon>Hyphomicrobiales</taxon>
        <taxon>Nitrobacteraceae</taxon>
        <taxon>Bradyrhizobium</taxon>
    </lineage>
</organism>
<evidence type="ECO:0000313" key="1">
    <source>
        <dbReference type="EMBL" id="SPP97114.1"/>
    </source>
</evidence>
<dbReference type="KEGG" id="bvz:BRAD3257_6207"/>